<dbReference type="InterPro" id="IPR001775">
    <property type="entry name" value="GspD/PilQ"/>
</dbReference>
<feature type="domain" description="Pilus formation protein N-terminal" evidence="4">
    <location>
        <begin position="45"/>
        <end position="114"/>
    </location>
</feature>
<dbReference type="PANTHER" id="PTHR30332">
    <property type="entry name" value="PROBABLE GENERAL SECRETION PATHWAY PROTEIN D"/>
    <property type="match status" value="1"/>
</dbReference>
<proteinExistence type="inferred from homology"/>
<dbReference type="EMBL" id="AP027142">
    <property type="protein sequence ID" value="BDV33818.1"/>
    <property type="molecule type" value="Genomic_DNA"/>
</dbReference>
<gene>
    <name evidence="5" type="ORF">SS37A_13470</name>
</gene>
<comment type="similarity">
    <text evidence="1">Belongs to the bacterial secretin family.</text>
</comment>
<dbReference type="Proteomes" id="UP001317629">
    <property type="component" value="Chromosome"/>
</dbReference>
<feature type="chain" id="PRO_5046098093" evidence="2">
    <location>
        <begin position="29"/>
        <end position="493"/>
    </location>
</feature>
<dbReference type="RefSeq" id="WP_281931346.1">
    <property type="nucleotide sequence ID" value="NZ_AP027142.1"/>
</dbReference>
<evidence type="ECO:0000259" key="4">
    <source>
        <dbReference type="Pfam" id="PF13629"/>
    </source>
</evidence>
<reference evidence="5 6" key="1">
    <citation type="journal article" date="2023" name="Int. J. Syst. Evol. Microbiol.">
        <title>Methylocystis iwaonis sp. nov., a type II methane-oxidizing bacterium from surface soil of a rice paddy field in Japan, and emended description of the genus Methylocystis (ex Whittenbury et al. 1970) Bowman et al. 1993.</title>
        <authorList>
            <person name="Kaise H."/>
            <person name="Sawadogo J.B."/>
            <person name="Alam M.S."/>
            <person name="Ueno C."/>
            <person name="Dianou D."/>
            <person name="Shinjo R."/>
            <person name="Asakawa S."/>
        </authorList>
    </citation>
    <scope>NUCLEOTIDE SEQUENCE [LARGE SCALE GENOMIC DNA]</scope>
    <source>
        <strain evidence="5 6">SS37A-Re</strain>
    </source>
</reference>
<evidence type="ECO:0000313" key="6">
    <source>
        <dbReference type="Proteomes" id="UP001317629"/>
    </source>
</evidence>
<sequence length="493" mass="51481">MSRLTHNLIGAAVAALAIAAAVTAPAKAQGPFPGGIEADASATLARRIMMGVGKSMIVDLPRDVSEVIIGNPKVADAVVRTPRKLYLIGGENGQTTVIGLDANGRQVANLEISVGRDVGELMPLLRAALPKSNIIARTVNDVIILTGNVSSAGEAQRAVDIAKGFASRVMNSAGAGGAASTSAQGGAAGADGYVVNAMTIRGEEQVMLKVTVAEVDRNIIKQLGFSPQSGGDLLLNGGWGKFVQENPFAVNGGLSATALTINGPNNTAATLKAFERYGVSRVLAEPTVTAISGEQAKMLVGGEIPVPGSCGATSSGFCVNPGIVFKPYGVSLNFIPVVLSEGRISLRLSTEVTEVDKQNSYTYANVTVPGFKSRKNETTVELPSGGSIATAGLLTHTTQQAINGVPGLLNLPILGSLFRSRDYQRNESELLIIVTPYAARALTQQEISRPDDGFADASDPQAWLLGRVNRIYSTRSNPQMMQNFKGRIGFIHD</sequence>
<protein>
    <submittedName>
        <fullName evidence="5">Secretin</fullName>
    </submittedName>
</protein>
<dbReference type="InterPro" id="IPR032789">
    <property type="entry name" value="T2SS-T3SS_pil_N"/>
</dbReference>
<evidence type="ECO:0000259" key="3">
    <source>
        <dbReference type="Pfam" id="PF00263"/>
    </source>
</evidence>
<dbReference type="Pfam" id="PF00263">
    <property type="entry name" value="Secretin"/>
    <property type="match status" value="1"/>
</dbReference>
<keyword evidence="2" id="KW-0732">Signal</keyword>
<name>A0ABM8E777_9HYPH</name>
<organism evidence="5 6">
    <name type="scientific">Methylocystis iwaonis</name>
    <dbReference type="NCBI Taxonomy" id="2885079"/>
    <lineage>
        <taxon>Bacteria</taxon>
        <taxon>Pseudomonadati</taxon>
        <taxon>Pseudomonadota</taxon>
        <taxon>Alphaproteobacteria</taxon>
        <taxon>Hyphomicrobiales</taxon>
        <taxon>Methylocystaceae</taxon>
        <taxon>Methylocystis</taxon>
    </lineage>
</organism>
<dbReference type="InterPro" id="IPR004846">
    <property type="entry name" value="T2SS/T3SS_dom"/>
</dbReference>
<evidence type="ECO:0000256" key="1">
    <source>
        <dbReference type="RuleBase" id="RU004003"/>
    </source>
</evidence>
<dbReference type="InterPro" id="IPR050810">
    <property type="entry name" value="Bact_Secretion_Sys_Channel"/>
</dbReference>
<dbReference type="PANTHER" id="PTHR30332:SF17">
    <property type="entry name" value="TYPE IV PILIATION SYSTEM PROTEIN DR_0774-RELATED"/>
    <property type="match status" value="1"/>
</dbReference>
<evidence type="ECO:0000313" key="5">
    <source>
        <dbReference type="EMBL" id="BDV33818.1"/>
    </source>
</evidence>
<accession>A0ABM8E777</accession>
<evidence type="ECO:0000256" key="2">
    <source>
        <dbReference type="SAM" id="SignalP"/>
    </source>
</evidence>
<feature type="signal peptide" evidence="2">
    <location>
        <begin position="1"/>
        <end position="28"/>
    </location>
</feature>
<keyword evidence="6" id="KW-1185">Reference proteome</keyword>
<dbReference type="Pfam" id="PF13629">
    <property type="entry name" value="T2SS-T3SS_pil_N"/>
    <property type="match status" value="1"/>
</dbReference>
<feature type="domain" description="Type II/III secretion system secretin-like" evidence="3">
    <location>
        <begin position="274"/>
        <end position="437"/>
    </location>
</feature>
<dbReference type="PRINTS" id="PR00811">
    <property type="entry name" value="BCTERIALGSPD"/>
</dbReference>